<proteinExistence type="inferred from homology"/>
<evidence type="ECO:0000259" key="14">
    <source>
        <dbReference type="Pfam" id="PF01648"/>
    </source>
</evidence>
<keyword evidence="6 16" id="KW-0808">Transferase</keyword>
<comment type="similarity">
    <text evidence="3">Belongs to the P-Pant transferase superfamily. EntD family.</text>
</comment>
<feature type="binding site" evidence="12">
    <location>
        <position position="174"/>
    </location>
    <ligand>
        <name>CoA</name>
        <dbReference type="ChEBI" id="CHEBI:57287"/>
    </ligand>
</feature>
<dbReference type="GO" id="GO:0009366">
    <property type="term" value="C:enterobactin synthetase complex"/>
    <property type="evidence" value="ECO:0007669"/>
    <property type="project" value="InterPro"/>
</dbReference>
<evidence type="ECO:0000256" key="5">
    <source>
        <dbReference type="ARBA" id="ARBA00019087"/>
    </source>
</evidence>
<protein>
    <recommendedName>
        <fullName evidence="5">Enterobactin synthase component D</fullName>
    </recommendedName>
    <alternativeName>
        <fullName evidence="8">4'-phosphopantetheinyl transferase EntD</fullName>
    </alternativeName>
    <alternativeName>
        <fullName evidence="9">Enterochelin synthase D</fullName>
    </alternativeName>
</protein>
<accession>A0A8E1S0H8</accession>
<keyword evidence="7" id="KW-0259">Enterobactin biosynthesis</keyword>
<feature type="binding site" evidence="12">
    <location>
        <position position="125"/>
    </location>
    <ligand>
        <name>CoA</name>
        <dbReference type="ChEBI" id="CHEBI:57287"/>
    </ligand>
</feature>
<dbReference type="InterPro" id="IPR037143">
    <property type="entry name" value="4-PPantetheinyl_Trfase_dom_sf"/>
</dbReference>
<dbReference type="EMBL" id="LDSE01000009">
    <property type="protein sequence ID" value="KTS68646.1"/>
    <property type="molecule type" value="Genomic_DNA"/>
</dbReference>
<keyword evidence="13" id="KW-0479">Metal-binding</keyword>
<evidence type="ECO:0000256" key="10">
    <source>
        <dbReference type="ARBA" id="ARBA00049176"/>
    </source>
</evidence>
<evidence type="ECO:0000256" key="13">
    <source>
        <dbReference type="PIRSR" id="PIRSR603542-2"/>
    </source>
</evidence>
<evidence type="ECO:0000256" key="8">
    <source>
        <dbReference type="ARBA" id="ARBA00029894"/>
    </source>
</evidence>
<feature type="binding site" evidence="12">
    <location>
        <position position="170"/>
    </location>
    <ligand>
        <name>CoA</name>
        <dbReference type="ChEBI" id="CHEBI:57287"/>
    </ligand>
</feature>
<comment type="subunit">
    <text evidence="4">EntB, EntD, EntE, and EntF form a multienzyme complex called enterobactin synthase.</text>
</comment>
<dbReference type="PRINTS" id="PR01399">
    <property type="entry name" value="ENTSNTHTASED"/>
</dbReference>
<feature type="domain" description="4'-phosphopantetheinyl transferase N-terminal" evidence="15">
    <location>
        <begin position="52"/>
        <end position="114"/>
    </location>
</feature>
<feature type="binding site" evidence="13">
    <location>
        <position position="125"/>
    </location>
    <ligand>
        <name>Mg(2+)</name>
        <dbReference type="ChEBI" id="CHEBI:18420"/>
    </ligand>
</feature>
<dbReference type="PANTHER" id="PTHR38096">
    <property type="entry name" value="ENTEROBACTIN SYNTHASE COMPONENT D"/>
    <property type="match status" value="1"/>
</dbReference>
<dbReference type="AlphaFoldDB" id="A0A8E1S0H8"/>
<evidence type="ECO:0000256" key="11">
    <source>
        <dbReference type="ARBA" id="ARBA00049191"/>
    </source>
</evidence>
<comment type="pathway">
    <text evidence="2">Siderophore biosynthesis; enterobactin biosynthesis.</text>
</comment>
<comment type="caution">
    <text evidence="16">The sequence shown here is derived from an EMBL/GenBank/DDBJ whole genome shotgun (WGS) entry which is preliminary data.</text>
</comment>
<dbReference type="InterPro" id="IPR003542">
    <property type="entry name" value="Enbac_synth_compD-like"/>
</dbReference>
<feature type="binding site" evidence="12">
    <location>
        <position position="69"/>
    </location>
    <ligand>
        <name>CoA</name>
        <dbReference type="ChEBI" id="CHEBI:57287"/>
    </ligand>
</feature>
<dbReference type="GO" id="GO:0000287">
    <property type="term" value="F:magnesium ion binding"/>
    <property type="evidence" value="ECO:0007669"/>
    <property type="project" value="InterPro"/>
</dbReference>
<feature type="binding site" evidence="13">
    <location>
        <position position="127"/>
    </location>
    <ligand>
        <name>Mg(2+)</name>
        <dbReference type="ChEBI" id="CHEBI:18420"/>
    </ligand>
</feature>
<comment type="function">
    <text evidence="1">Involved in the biosynthesis of the siderophore enterobactin (enterochelin), which is a macrocyclic trimeric lactone of N-(2,3-dihydroxybenzoyl)-serine. The serine trilactone serves as a scaffolding for the three catechol functionalities that provide hexadentate coordination for the tightly ligated iron(2+) atoms. Plays an essential role in the assembly of the enterobactin by catalyzing the transfer of the 4'-phosphopantetheine (Ppant) moiety from coenzyme A to the apo-domains of both EntB (ArCP domain) and EntF (PCP domain) to yield their holo-forms which make them competent for the activation of 2,3-dihydroxybenzoate (DHB) and L-serine, respectively.</text>
</comment>
<evidence type="ECO:0000256" key="4">
    <source>
        <dbReference type="ARBA" id="ARBA00011503"/>
    </source>
</evidence>
<feature type="domain" description="4'-phosphopantetheinyl transferase" evidence="14">
    <location>
        <begin position="122"/>
        <end position="211"/>
    </location>
</feature>
<dbReference type="SUPFAM" id="SSF56214">
    <property type="entry name" value="4'-phosphopantetheinyl transferase"/>
    <property type="match status" value="2"/>
</dbReference>
<dbReference type="Proteomes" id="UP000071979">
    <property type="component" value="Unassembled WGS sequence"/>
</dbReference>
<dbReference type="RefSeq" id="WP_058775797.1">
    <property type="nucleotide sequence ID" value="NZ_LDSD01000001.1"/>
</dbReference>
<comment type="catalytic activity">
    <reaction evidence="10">
        <text>apo-[aryl-carrier protein] + CoA = holo-[aryl-carrier protein] + adenosine 3',5'-bisphosphate + H(+)</text>
        <dbReference type="Rhea" id="RHEA:48404"/>
        <dbReference type="Rhea" id="RHEA-COMP:15903"/>
        <dbReference type="Rhea" id="RHEA-COMP:17557"/>
        <dbReference type="ChEBI" id="CHEBI:15378"/>
        <dbReference type="ChEBI" id="CHEBI:29999"/>
        <dbReference type="ChEBI" id="CHEBI:57287"/>
        <dbReference type="ChEBI" id="CHEBI:58343"/>
        <dbReference type="ChEBI" id="CHEBI:64479"/>
    </reaction>
</comment>
<dbReference type="InterPro" id="IPR008278">
    <property type="entry name" value="4-PPantetheinyl_Trfase_dom"/>
</dbReference>
<organism evidence="16 17">
    <name type="scientific">Pantoea dispersa</name>
    <dbReference type="NCBI Taxonomy" id="59814"/>
    <lineage>
        <taxon>Bacteria</taxon>
        <taxon>Pseudomonadati</taxon>
        <taxon>Pseudomonadota</taxon>
        <taxon>Gammaproteobacteria</taxon>
        <taxon>Enterobacterales</taxon>
        <taxon>Erwiniaceae</taxon>
        <taxon>Pantoea</taxon>
    </lineage>
</organism>
<dbReference type="InterPro" id="IPR041354">
    <property type="entry name" value="4PPT_N"/>
</dbReference>
<keyword evidence="13" id="KW-0460">Magnesium</keyword>
<dbReference type="Gene3D" id="3.90.470.20">
    <property type="entry name" value="4'-phosphopantetheinyl transferase domain"/>
    <property type="match status" value="1"/>
</dbReference>
<feature type="binding site" evidence="12">
    <location>
        <position position="61"/>
    </location>
    <ligand>
        <name>CoA</name>
        <dbReference type="ChEBI" id="CHEBI:57287"/>
    </ligand>
</feature>
<evidence type="ECO:0000256" key="2">
    <source>
        <dbReference type="ARBA" id="ARBA00004993"/>
    </source>
</evidence>
<evidence type="ECO:0000256" key="3">
    <source>
        <dbReference type="ARBA" id="ARBA00008342"/>
    </source>
</evidence>
<evidence type="ECO:0000256" key="1">
    <source>
        <dbReference type="ARBA" id="ARBA00003937"/>
    </source>
</evidence>
<evidence type="ECO:0000256" key="7">
    <source>
        <dbReference type="ARBA" id="ARBA00023191"/>
    </source>
</evidence>
<dbReference type="GO" id="GO:0008897">
    <property type="term" value="F:holo-[acyl-carrier-protein] synthase activity"/>
    <property type="evidence" value="ECO:0007669"/>
    <property type="project" value="InterPro"/>
</dbReference>
<comment type="catalytic activity">
    <reaction evidence="11">
        <text>apo-[peptidyl-carrier protein] + CoA = holo-[peptidyl-carrier protein] + adenosine 3',5'-bisphosphate + H(+)</text>
        <dbReference type="Rhea" id="RHEA:46228"/>
        <dbReference type="Rhea" id="RHEA-COMP:11479"/>
        <dbReference type="Rhea" id="RHEA-COMP:11480"/>
        <dbReference type="ChEBI" id="CHEBI:15378"/>
        <dbReference type="ChEBI" id="CHEBI:29999"/>
        <dbReference type="ChEBI" id="CHEBI:57287"/>
        <dbReference type="ChEBI" id="CHEBI:58343"/>
        <dbReference type="ChEBI" id="CHEBI:64479"/>
    </reaction>
</comment>
<evidence type="ECO:0000313" key="17">
    <source>
        <dbReference type="Proteomes" id="UP000071979"/>
    </source>
</evidence>
<dbReference type="Pfam" id="PF17837">
    <property type="entry name" value="4PPT_N"/>
    <property type="match status" value="1"/>
</dbReference>
<dbReference type="PANTHER" id="PTHR38096:SF1">
    <property type="entry name" value="ENTEROBACTIN SYNTHASE COMPONENT D"/>
    <property type="match status" value="1"/>
</dbReference>
<evidence type="ECO:0000256" key="9">
    <source>
        <dbReference type="ARBA" id="ARBA00031996"/>
    </source>
</evidence>
<reference evidence="16 17" key="1">
    <citation type="journal article" date="2016" name="Front. Microbiol.">
        <title>Genomic Resource of Rice Seed Associated Bacteria.</title>
        <authorList>
            <person name="Midha S."/>
            <person name="Bansal K."/>
            <person name="Sharma S."/>
            <person name="Kumar N."/>
            <person name="Patil P.P."/>
            <person name="Chaudhry V."/>
            <person name="Patil P.B."/>
        </authorList>
    </citation>
    <scope>NUCLEOTIDE SEQUENCE [LARGE SCALE GENOMIC DNA]</scope>
    <source>
        <strain evidence="16 17">SA3</strain>
    </source>
</reference>
<evidence type="ECO:0000313" key="16">
    <source>
        <dbReference type="EMBL" id="KTS68646.1"/>
    </source>
</evidence>
<evidence type="ECO:0000256" key="12">
    <source>
        <dbReference type="PIRSR" id="PIRSR603542-1"/>
    </source>
</evidence>
<name>A0A8E1S0H8_9GAMM</name>
<dbReference type="Pfam" id="PF01648">
    <property type="entry name" value="ACPS"/>
    <property type="match status" value="1"/>
</dbReference>
<evidence type="ECO:0000259" key="15">
    <source>
        <dbReference type="Pfam" id="PF17837"/>
    </source>
</evidence>
<dbReference type="GO" id="GO:0009239">
    <property type="term" value="P:enterobactin biosynthetic process"/>
    <property type="evidence" value="ECO:0007669"/>
    <property type="project" value="UniProtKB-UniPathway"/>
</dbReference>
<sequence length="241" mass="26999">MFSAETPLPLPACGFITAAGHTAESLSLAWCRFDRQQWHAALPAQWQLPLPSALQHAASKRKIEYLASRWLVRQQLAQLGITDFVLHNAPDRSPCWPAGIRASLSHSHDCVVLAATREALYVGIDVEQVMAEETAQDTAELLMNAQERALLEGQPLPFAQAATLLFSLKESLYKALWPRLHQPMAFHQAALIDLDLPQQRARLQLCQDFSAEFTRSTVLDARFWLQPTRVVTLLTHPACMQ</sequence>
<comment type="cofactor">
    <cofactor evidence="13">
        <name>Mg(2+)</name>
        <dbReference type="ChEBI" id="CHEBI:18420"/>
    </cofactor>
</comment>
<dbReference type="UniPathway" id="UPA00017"/>
<dbReference type="GO" id="GO:0005886">
    <property type="term" value="C:plasma membrane"/>
    <property type="evidence" value="ECO:0007669"/>
    <property type="project" value="TreeGrafter"/>
</dbReference>
<feature type="binding site" evidence="12">
    <location>
        <begin position="105"/>
        <end position="106"/>
    </location>
    <ligand>
        <name>CoA</name>
        <dbReference type="ChEBI" id="CHEBI:57287"/>
    </ligand>
</feature>
<gene>
    <name evidence="16" type="ORF">SA3R_04970</name>
</gene>
<evidence type="ECO:0000256" key="6">
    <source>
        <dbReference type="ARBA" id="ARBA00022679"/>
    </source>
</evidence>